<dbReference type="RefSeq" id="WP_290281776.1">
    <property type="nucleotide sequence ID" value="NZ_JAUFQI010000001.1"/>
</dbReference>
<evidence type="ECO:0000256" key="1">
    <source>
        <dbReference type="SAM" id="Phobius"/>
    </source>
</evidence>
<keyword evidence="3" id="KW-1185">Reference proteome</keyword>
<keyword evidence="1" id="KW-1133">Transmembrane helix</keyword>
<comment type="caution">
    <text evidence="2">The sequence shown here is derived from an EMBL/GenBank/DDBJ whole genome shotgun (WGS) entry which is preliminary data.</text>
</comment>
<feature type="transmembrane region" description="Helical" evidence="1">
    <location>
        <begin position="6"/>
        <end position="23"/>
    </location>
</feature>
<accession>A0ABV7WMZ1</accession>
<organism evidence="2 3">
    <name type="scientific">Reinekea marina</name>
    <dbReference type="NCBI Taxonomy" id="1310421"/>
    <lineage>
        <taxon>Bacteria</taxon>
        <taxon>Pseudomonadati</taxon>
        <taxon>Pseudomonadota</taxon>
        <taxon>Gammaproteobacteria</taxon>
        <taxon>Oceanospirillales</taxon>
        <taxon>Saccharospirillaceae</taxon>
        <taxon>Reinekea</taxon>
    </lineage>
</organism>
<evidence type="ECO:0000313" key="3">
    <source>
        <dbReference type="Proteomes" id="UP001595710"/>
    </source>
</evidence>
<name>A0ABV7WMZ1_9GAMM</name>
<sequence length="169" mass="18864">MGIVVIIVSMLVVVGSFMWMRPSPRDQYLSKIRSKALMTGFRIGSMKVPDTSEEGRISEIKRIVTTYAKNLEVIKGRSLGYTVIRTSGEAGIYLPDGWQWHEREDMPQALMEQAALLVKPLPLSITLITVSDSQAALSWDEKDPQVTFDTLSQILSHAASLVNRKIQGE</sequence>
<protein>
    <submittedName>
        <fullName evidence="2">Uncharacterized protein</fullName>
    </submittedName>
</protein>
<keyword evidence="1" id="KW-0812">Transmembrane</keyword>
<dbReference type="EMBL" id="JBHRYN010000005">
    <property type="protein sequence ID" value="MFC3700457.1"/>
    <property type="molecule type" value="Genomic_DNA"/>
</dbReference>
<reference evidence="3" key="1">
    <citation type="journal article" date="2019" name="Int. J. Syst. Evol. Microbiol.">
        <title>The Global Catalogue of Microorganisms (GCM) 10K type strain sequencing project: providing services to taxonomists for standard genome sequencing and annotation.</title>
        <authorList>
            <consortium name="The Broad Institute Genomics Platform"/>
            <consortium name="The Broad Institute Genome Sequencing Center for Infectious Disease"/>
            <person name="Wu L."/>
            <person name="Ma J."/>
        </authorList>
    </citation>
    <scope>NUCLEOTIDE SEQUENCE [LARGE SCALE GENOMIC DNA]</scope>
    <source>
        <strain evidence="3">CECT 8288</strain>
    </source>
</reference>
<dbReference type="Proteomes" id="UP001595710">
    <property type="component" value="Unassembled WGS sequence"/>
</dbReference>
<proteinExistence type="predicted"/>
<gene>
    <name evidence="2" type="ORF">ACFOND_02310</name>
</gene>
<keyword evidence="1" id="KW-0472">Membrane</keyword>
<evidence type="ECO:0000313" key="2">
    <source>
        <dbReference type="EMBL" id="MFC3700457.1"/>
    </source>
</evidence>